<sequence>MQEKIDIDFGRITPRMEISLKFKKKIRQIPNLALSLDTLIYDGIIREFDVIIAPILIVPFENSSHEHKEIIRKNSRTTVILEDQYVSIRGWRTKFTVQTFRGFVLSALFEDDKPAGKFEV</sequence>
<dbReference type="AlphaFoldDB" id="W2SVQ4"/>
<organism evidence="1 2">
    <name type="scientific">Necator americanus</name>
    <name type="common">Human hookworm</name>
    <dbReference type="NCBI Taxonomy" id="51031"/>
    <lineage>
        <taxon>Eukaryota</taxon>
        <taxon>Metazoa</taxon>
        <taxon>Ecdysozoa</taxon>
        <taxon>Nematoda</taxon>
        <taxon>Chromadorea</taxon>
        <taxon>Rhabditida</taxon>
        <taxon>Rhabditina</taxon>
        <taxon>Rhabditomorpha</taxon>
        <taxon>Strongyloidea</taxon>
        <taxon>Ancylostomatidae</taxon>
        <taxon>Bunostominae</taxon>
        <taxon>Necator</taxon>
    </lineage>
</organism>
<dbReference type="STRING" id="51031.W2SVQ4"/>
<dbReference type="KEGG" id="nai:NECAME_13748"/>
<accession>W2SVQ4</accession>
<gene>
    <name evidence="1" type="ORF">NECAME_13748</name>
</gene>
<protein>
    <submittedName>
        <fullName evidence="1">Uncharacterized protein</fullName>
    </submittedName>
</protein>
<dbReference type="Proteomes" id="UP000053676">
    <property type="component" value="Unassembled WGS sequence"/>
</dbReference>
<reference evidence="2" key="1">
    <citation type="journal article" date="2014" name="Nat. Genet.">
        <title>Genome of the human hookworm Necator americanus.</title>
        <authorList>
            <person name="Tang Y.T."/>
            <person name="Gao X."/>
            <person name="Rosa B.A."/>
            <person name="Abubucker S."/>
            <person name="Hallsworth-Pepin K."/>
            <person name="Martin J."/>
            <person name="Tyagi R."/>
            <person name="Heizer E."/>
            <person name="Zhang X."/>
            <person name="Bhonagiri-Palsikar V."/>
            <person name="Minx P."/>
            <person name="Warren W.C."/>
            <person name="Wang Q."/>
            <person name="Zhan B."/>
            <person name="Hotez P.J."/>
            <person name="Sternberg P.W."/>
            <person name="Dougall A."/>
            <person name="Gaze S.T."/>
            <person name="Mulvenna J."/>
            <person name="Sotillo J."/>
            <person name="Ranganathan S."/>
            <person name="Rabelo E.M."/>
            <person name="Wilson R.K."/>
            <person name="Felgner P.L."/>
            <person name="Bethony J."/>
            <person name="Hawdon J.M."/>
            <person name="Gasser R.B."/>
            <person name="Loukas A."/>
            <person name="Mitreva M."/>
        </authorList>
    </citation>
    <scope>NUCLEOTIDE SEQUENCE [LARGE SCALE GENOMIC DNA]</scope>
</reference>
<evidence type="ECO:0000313" key="2">
    <source>
        <dbReference type="Proteomes" id="UP000053676"/>
    </source>
</evidence>
<dbReference type="EMBL" id="KI663026">
    <property type="protein sequence ID" value="ETN72757.1"/>
    <property type="molecule type" value="Genomic_DNA"/>
</dbReference>
<proteinExistence type="predicted"/>
<keyword evidence="2" id="KW-1185">Reference proteome</keyword>
<dbReference type="OrthoDB" id="347314at2759"/>
<evidence type="ECO:0000313" key="1">
    <source>
        <dbReference type="EMBL" id="ETN72757.1"/>
    </source>
</evidence>
<name>W2SVQ4_NECAM</name>